<evidence type="ECO:0000313" key="2">
    <source>
        <dbReference type="Proteomes" id="UP001243195"/>
    </source>
</evidence>
<dbReference type="InterPro" id="IPR023296">
    <property type="entry name" value="Glyco_hydro_beta-prop_sf"/>
</dbReference>
<proteinExistence type="predicted"/>
<protein>
    <submittedName>
        <fullName evidence="1">Uncharacterized protein</fullName>
    </submittedName>
</protein>
<dbReference type="RefSeq" id="WP_308955542.1">
    <property type="nucleotide sequence ID" value="NZ_JAVICY010000005.1"/>
</dbReference>
<dbReference type="SUPFAM" id="SSF75005">
    <property type="entry name" value="Arabinanase/levansucrase/invertase"/>
    <property type="match status" value="1"/>
</dbReference>
<reference evidence="1" key="1">
    <citation type="submission" date="2023-08" db="EMBL/GenBank/DDBJ databases">
        <title>Emergence of clinically-relevant ST2 carbapenem-resistant Acinetobacter baumannii strains in hospital sewages in Zhejiang, East of China.</title>
        <authorList>
            <person name="Kaichao C."/>
            <person name="Zhang R."/>
        </authorList>
    </citation>
    <scope>NUCLEOTIDE SEQUENCE</scope>
    <source>
        <strain evidence="1">M-SY-60</strain>
    </source>
</reference>
<dbReference type="Proteomes" id="UP001243195">
    <property type="component" value="Unassembled WGS sequence"/>
</dbReference>
<evidence type="ECO:0000313" key="1">
    <source>
        <dbReference type="EMBL" id="MDQ9071074.1"/>
    </source>
</evidence>
<comment type="caution">
    <text evidence="1">The sequence shown here is derived from an EMBL/GenBank/DDBJ whole genome shotgun (WGS) entry which is preliminary data.</text>
</comment>
<name>A0AAW8JLI9_9GAMM</name>
<sequence length="581" mass="65009">MPLPNILEFTGTNISQRKFQQAQEKLLNYLGGEVTTKDEFNLNVSALNMAIAPKVDKTYVDGALAGFTNGASKFYATLALANADIANIGIKDKVEIGEVANGGTWYKATAGATTLTKSPYDPLAQAKLYADSKTESFKKNSAESLFDFNDSEKNTVAKILANGDLVLANLGDEGISEHIKNLRSVAANASENQSILELRDLDGNLVFNFTDSGDLIFGGGESLKALANKEGDSVVRIPSRYELLTDEFNLLVSSYRNLSHISDLPIPIGLCGQKFKISNKTDFLNLKISQPERIKINTPYFADDHIVHPFLCNFYREFRGFKHLLILTPYQNTQDIFENPCVYGSNDLLNFELLSDMPQPIYERYPGSYNYNSDSFGIYDHTTGEFCVCWRNGSTANGFDLWMSKTIDGITWTERERLTPLSDELLLSPNILFNPLLNKWVMYSISNDVIHESFAGNKFNYRLAENLHGPWSEPIFIDTPFTSWHQETRYCGNQFITIINDQKITGQLYLGISNDGLTWEFNNIGLIEGAHLNSYKASIVPSVIESSVQFDIFWTSSNVANGDDLWQLFHAKTQPIQIEGA</sequence>
<dbReference type="AlphaFoldDB" id="A0AAW8JLI9"/>
<gene>
    <name evidence="1" type="ORF">RFH51_06335</name>
</gene>
<organism evidence="1 2">
    <name type="scientific">Acinetobacter gerneri</name>
    <dbReference type="NCBI Taxonomy" id="202952"/>
    <lineage>
        <taxon>Bacteria</taxon>
        <taxon>Pseudomonadati</taxon>
        <taxon>Pseudomonadota</taxon>
        <taxon>Gammaproteobacteria</taxon>
        <taxon>Moraxellales</taxon>
        <taxon>Moraxellaceae</taxon>
        <taxon>Acinetobacter</taxon>
    </lineage>
</organism>
<accession>A0AAW8JLI9</accession>
<dbReference type="EMBL" id="JAVIDA010000006">
    <property type="protein sequence ID" value="MDQ9071074.1"/>
    <property type="molecule type" value="Genomic_DNA"/>
</dbReference>